<keyword evidence="3" id="KW-1185">Reference proteome</keyword>
<evidence type="ECO:0000313" key="2">
    <source>
        <dbReference type="EMBL" id="UPI11725.1"/>
    </source>
</evidence>
<organism evidence="2 3">
    <name type="scientific">Aeromonas phage yong1</name>
    <dbReference type="NCBI Taxonomy" id="2924882"/>
    <lineage>
        <taxon>Viruses</taxon>
        <taxon>Duplodnaviria</taxon>
        <taxon>Heunggongvirae</taxon>
        <taxon>Uroviricota</taxon>
        <taxon>Caudoviricetes</taxon>
        <taxon>Autographivirales</taxon>
        <taxon>Autonotataviridae</taxon>
        <taxon>Melnykvirinae</taxon>
        <taxon>Ahphunavirus</taxon>
        <taxon>Ahphunavirus yong1</taxon>
    </lineage>
</organism>
<feature type="coiled-coil region" evidence="1">
    <location>
        <begin position="31"/>
        <end position="79"/>
    </location>
</feature>
<keyword evidence="1" id="KW-0175">Coiled coil</keyword>
<dbReference type="EMBL" id="OM654404">
    <property type="protein sequence ID" value="UPI11725.1"/>
    <property type="molecule type" value="Genomic_DNA"/>
</dbReference>
<name>A0A9X9E928_9CAUD</name>
<evidence type="ECO:0008006" key="4">
    <source>
        <dbReference type="Google" id="ProtNLM"/>
    </source>
</evidence>
<evidence type="ECO:0000256" key="1">
    <source>
        <dbReference type="SAM" id="Coils"/>
    </source>
</evidence>
<protein>
    <recommendedName>
        <fullName evidence="4">DUF2570 domain-containing protein</fullName>
    </recommendedName>
</protein>
<reference evidence="2 3" key="1">
    <citation type="submission" date="2022-02" db="EMBL/GenBank/DDBJ databases">
        <title>Characterization of Aeromonas phage yong1 and its protective effects against Aeromonas hydrophila in brocade carp (Cyprinus aka Koi).</title>
        <authorList>
            <person name="Pan L."/>
            <person name="Li D."/>
            <person name="Lin W."/>
            <person name="Liu W."/>
            <person name="Qu C."/>
            <person name="Qian M."/>
            <person name="Cai R."/>
            <person name="Wang F."/>
            <person name="Zhou Q."/>
            <person name="Tong Y."/>
        </authorList>
    </citation>
    <scope>NUCLEOTIDE SEQUENCE [LARGE SCALE GENOMIC DNA]</scope>
</reference>
<sequence length="111" mass="11944">MVLDWRALLAGLWLVLTLVLGVGLWHYRGAAEVAQEAADAAQRALADYSGQVTRAEATAAKHRAEKEKLRVKVNELARRAEAGHGPCGAEPVPVHVLELMRQQAASASARP</sequence>
<proteinExistence type="predicted"/>
<evidence type="ECO:0000313" key="3">
    <source>
        <dbReference type="Proteomes" id="UP001164315"/>
    </source>
</evidence>
<dbReference type="Proteomes" id="UP001164315">
    <property type="component" value="Segment"/>
</dbReference>
<accession>A0A9X9E928</accession>